<dbReference type="InterPro" id="IPR005174">
    <property type="entry name" value="KIB1-4_b-propeller"/>
</dbReference>
<dbReference type="Pfam" id="PF03478">
    <property type="entry name" value="Beta-prop_KIB1-4"/>
    <property type="match status" value="1"/>
</dbReference>
<evidence type="ECO:0000259" key="2">
    <source>
        <dbReference type="Pfam" id="PF03478"/>
    </source>
</evidence>
<evidence type="ECO:0000313" key="4">
    <source>
        <dbReference type="Proteomes" id="UP001210211"/>
    </source>
</evidence>
<dbReference type="EMBL" id="JAMRDG010000001">
    <property type="protein sequence ID" value="KAJ3698687.1"/>
    <property type="molecule type" value="Genomic_DNA"/>
</dbReference>
<evidence type="ECO:0000313" key="3">
    <source>
        <dbReference type="EMBL" id="KAJ3698687.1"/>
    </source>
</evidence>
<proteinExistence type="predicted"/>
<keyword evidence="4" id="KW-1185">Reference proteome</keyword>
<comment type="caution">
    <text evidence="3">The sequence shown here is derived from an EMBL/GenBank/DDBJ whole genome shotgun (WGS) entry which is preliminary data.</text>
</comment>
<name>A0AAD5ZIS9_9POAL</name>
<feature type="domain" description="KIB1-4 beta-propeller" evidence="2">
    <location>
        <begin position="154"/>
        <end position="435"/>
    </location>
</feature>
<dbReference type="PANTHER" id="PTHR33110">
    <property type="entry name" value="F-BOX/KELCH-REPEAT PROTEIN-RELATED"/>
    <property type="match status" value="1"/>
</dbReference>
<evidence type="ECO:0000256" key="1">
    <source>
        <dbReference type="SAM" id="MobiDB-lite"/>
    </source>
</evidence>
<feature type="compositionally biased region" description="Polar residues" evidence="1">
    <location>
        <begin position="47"/>
        <end position="62"/>
    </location>
</feature>
<dbReference type="AlphaFoldDB" id="A0AAD5ZIS9"/>
<dbReference type="PANTHER" id="PTHR33110:SF71">
    <property type="entry name" value="F-BOX_KELCH-REPEAT PROTEIN"/>
    <property type="match status" value="1"/>
</dbReference>
<reference evidence="3 4" key="1">
    <citation type="journal article" date="2022" name="Cell">
        <title>Repeat-based holocentromeres influence genome architecture and karyotype evolution.</title>
        <authorList>
            <person name="Hofstatter P.G."/>
            <person name="Thangavel G."/>
            <person name="Lux T."/>
            <person name="Neumann P."/>
            <person name="Vondrak T."/>
            <person name="Novak P."/>
            <person name="Zhang M."/>
            <person name="Costa L."/>
            <person name="Castellani M."/>
            <person name="Scott A."/>
            <person name="Toegelov H."/>
            <person name="Fuchs J."/>
            <person name="Mata-Sucre Y."/>
            <person name="Dias Y."/>
            <person name="Vanzela A.L.L."/>
            <person name="Huettel B."/>
            <person name="Almeida C.C.S."/>
            <person name="Simkova H."/>
            <person name="Souza G."/>
            <person name="Pedrosa-Harand A."/>
            <person name="Macas J."/>
            <person name="Mayer K.F.X."/>
            <person name="Houben A."/>
            <person name="Marques A."/>
        </authorList>
    </citation>
    <scope>NUCLEOTIDE SEQUENCE [LARGE SCALE GENOMIC DNA]</scope>
    <source>
        <strain evidence="3">RhyTen1mFocal</strain>
    </source>
</reference>
<organism evidence="3 4">
    <name type="scientific">Rhynchospora tenuis</name>
    <dbReference type="NCBI Taxonomy" id="198213"/>
    <lineage>
        <taxon>Eukaryota</taxon>
        <taxon>Viridiplantae</taxon>
        <taxon>Streptophyta</taxon>
        <taxon>Embryophyta</taxon>
        <taxon>Tracheophyta</taxon>
        <taxon>Spermatophyta</taxon>
        <taxon>Magnoliopsida</taxon>
        <taxon>Liliopsida</taxon>
        <taxon>Poales</taxon>
        <taxon>Cyperaceae</taxon>
        <taxon>Cyperoideae</taxon>
        <taxon>Rhynchosporeae</taxon>
        <taxon>Rhynchospora</taxon>
    </lineage>
</organism>
<sequence>MRNHFSCFKRNYYSEVWSKFLKFLDKLNGMFRLQKMKSDQVKVPNEAGQSNQVEVPNEAGQPNQVEVPNEAAQSNQVEVPNEAGKSNQVEVPYAVVELLVNYIPNYADHLNFKAVCKLWHFVESENPASPAELPWLMLSSSDGNSKFYEICSRSFYVNPIPRVDHSAALYGTYSDGWLFCFTDNPRSIFLNNVYSGDKIILPSRTSLCLSPNPFEECVVPSCEWINTTRSVSLVKTTFSCSPSLEDCLIASINQHGCSISIFRPKSNNSYATTVHLGGEGLLDIIFCHNKLIGVDRSKTVYTFVIADNPIGVPQITKCEKHKTQKLNSSQPTFSNRLANNSYNVYLVQVSDKLLMIVRHYGGSGSTSTSTVGFKVYEMVWESTLEWVEVKDLMGHVIFVDSYIRRVFHASQFPHMKGDHIYFTSSNELFDTGVFSMRDQKISNVIPPEHLSSHAKAVWLFPPNCGEGQIKSTVDCESSL</sequence>
<accession>A0AAD5ZIS9</accession>
<dbReference type="Proteomes" id="UP001210211">
    <property type="component" value="Unassembled WGS sequence"/>
</dbReference>
<feature type="region of interest" description="Disordered" evidence="1">
    <location>
        <begin position="41"/>
        <end position="62"/>
    </location>
</feature>
<gene>
    <name evidence="3" type="ORF">LUZ61_002392</name>
</gene>
<protein>
    <recommendedName>
        <fullName evidence="2">KIB1-4 beta-propeller domain-containing protein</fullName>
    </recommendedName>
</protein>